<dbReference type="PROSITE" id="PS00683">
    <property type="entry name" value="RHODANESE_2"/>
    <property type="match status" value="1"/>
</dbReference>
<gene>
    <name evidence="4" type="ORF">A2W18_00735</name>
</gene>
<comment type="caution">
    <text evidence="4">The sequence shown here is derived from an EMBL/GenBank/DDBJ whole genome shotgun (WGS) entry which is preliminary data.</text>
</comment>
<dbReference type="Proteomes" id="UP000179076">
    <property type="component" value="Unassembled WGS sequence"/>
</dbReference>
<reference evidence="4 5" key="1">
    <citation type="journal article" date="2016" name="Nat. Commun.">
        <title>Thousands of microbial genomes shed light on interconnected biogeochemical processes in an aquifer system.</title>
        <authorList>
            <person name="Anantharaman K."/>
            <person name="Brown C.T."/>
            <person name="Hug L.A."/>
            <person name="Sharon I."/>
            <person name="Castelle C.J."/>
            <person name="Probst A.J."/>
            <person name="Thomas B.C."/>
            <person name="Singh A."/>
            <person name="Wilkins M.J."/>
            <person name="Karaoz U."/>
            <person name="Brodie E.L."/>
            <person name="Williams K.H."/>
            <person name="Hubbard S.S."/>
            <person name="Banfield J.F."/>
        </authorList>
    </citation>
    <scope>NUCLEOTIDE SEQUENCE [LARGE SCALE GENOMIC DNA]</scope>
</reference>
<dbReference type="InterPro" id="IPR036873">
    <property type="entry name" value="Rhodanese-like_dom_sf"/>
</dbReference>
<dbReference type="CDD" id="cd01448">
    <property type="entry name" value="TST_Repeat_1"/>
    <property type="match status" value="1"/>
</dbReference>
<keyword evidence="1" id="KW-0677">Repeat</keyword>
<dbReference type="PANTHER" id="PTHR43855">
    <property type="entry name" value="THIOSULFATE SULFURTRANSFERASE"/>
    <property type="match status" value="1"/>
</dbReference>
<dbReference type="PROSITE" id="PS00380">
    <property type="entry name" value="RHODANESE_1"/>
    <property type="match status" value="1"/>
</dbReference>
<protein>
    <recommendedName>
        <fullName evidence="2">Sulfurtransferase</fullName>
    </recommendedName>
</protein>
<dbReference type="Gene3D" id="3.40.250.10">
    <property type="entry name" value="Rhodanese-like domain"/>
    <property type="match status" value="2"/>
</dbReference>
<organism evidence="4 5">
    <name type="scientific">Candidatus Muproteobacteria bacterium RBG_16_60_9</name>
    <dbReference type="NCBI Taxonomy" id="1817755"/>
    <lineage>
        <taxon>Bacteria</taxon>
        <taxon>Pseudomonadati</taxon>
        <taxon>Pseudomonadota</taxon>
        <taxon>Candidatus Muproteobacteria</taxon>
    </lineage>
</organism>
<name>A0A1F6UVX3_9PROT</name>
<keyword evidence="2 4" id="KW-0808">Transferase</keyword>
<evidence type="ECO:0000313" key="5">
    <source>
        <dbReference type="Proteomes" id="UP000179076"/>
    </source>
</evidence>
<accession>A0A1F6UVX3</accession>
<dbReference type="PROSITE" id="PS50206">
    <property type="entry name" value="RHODANESE_3"/>
    <property type="match status" value="2"/>
</dbReference>
<evidence type="ECO:0000313" key="4">
    <source>
        <dbReference type="EMBL" id="OGI61555.1"/>
    </source>
</evidence>
<proteinExistence type="predicted"/>
<dbReference type="PANTHER" id="PTHR43855:SF1">
    <property type="entry name" value="THIOSULFATE SULFURTRANSFERASE"/>
    <property type="match status" value="1"/>
</dbReference>
<dbReference type="GO" id="GO:0004792">
    <property type="term" value="F:thiosulfate-cyanide sulfurtransferase activity"/>
    <property type="evidence" value="ECO:0007669"/>
    <property type="project" value="InterPro"/>
</dbReference>
<dbReference type="InterPro" id="IPR001307">
    <property type="entry name" value="Thiosulphate_STrfase_CS"/>
</dbReference>
<feature type="domain" description="Rhodanese" evidence="3">
    <location>
        <begin position="20"/>
        <end position="128"/>
    </location>
</feature>
<feature type="domain" description="Rhodanese" evidence="3">
    <location>
        <begin position="158"/>
        <end position="271"/>
    </location>
</feature>
<evidence type="ECO:0000256" key="1">
    <source>
        <dbReference type="ARBA" id="ARBA00022737"/>
    </source>
</evidence>
<dbReference type="CDD" id="cd01449">
    <property type="entry name" value="TST_Repeat_2"/>
    <property type="match status" value="1"/>
</dbReference>
<dbReference type="Pfam" id="PF00581">
    <property type="entry name" value="Rhodanese"/>
    <property type="match status" value="2"/>
</dbReference>
<sequence>MAELSLPLLIEPADLAPNLGNPELLIVDLNQAGVYARAHIPGAVALDYGRIIAPHPPAAALLPSAEQLSEILGSIGLTPNHHVVAYDDEGNGRAARFLWTLDAIGHRGASLVNGGLRAWLAERHPTESGARSVTPSRYPVRIVGDVVADKDYLMAHLKNPSIALLDTRTPEEYAGTNKRALRAGHIPGAINFNWTDAIDPARHLRIKDSAELKQKLESLGVTPDKEVITYCQTHHRSAHTFMVLKILGYPRVRSYPGSWSEWGNLPDTPIE</sequence>
<dbReference type="SUPFAM" id="SSF52821">
    <property type="entry name" value="Rhodanese/Cell cycle control phosphatase"/>
    <property type="match status" value="2"/>
</dbReference>
<dbReference type="SMART" id="SM00450">
    <property type="entry name" value="RHOD"/>
    <property type="match status" value="2"/>
</dbReference>
<dbReference type="EMBL" id="MFSP01000192">
    <property type="protein sequence ID" value="OGI61555.1"/>
    <property type="molecule type" value="Genomic_DNA"/>
</dbReference>
<evidence type="ECO:0000259" key="3">
    <source>
        <dbReference type="PROSITE" id="PS50206"/>
    </source>
</evidence>
<dbReference type="InterPro" id="IPR051126">
    <property type="entry name" value="Thiosulfate_sulfurtransferase"/>
</dbReference>
<dbReference type="AlphaFoldDB" id="A0A1F6UVX3"/>
<dbReference type="InterPro" id="IPR001763">
    <property type="entry name" value="Rhodanese-like_dom"/>
</dbReference>
<evidence type="ECO:0000256" key="2">
    <source>
        <dbReference type="RuleBase" id="RU000507"/>
    </source>
</evidence>